<dbReference type="Gene3D" id="1.25.40.10">
    <property type="entry name" value="Tetratricopeptide repeat domain"/>
    <property type="match status" value="1"/>
</dbReference>
<feature type="repeat" description="TPR" evidence="3">
    <location>
        <begin position="563"/>
        <end position="596"/>
    </location>
</feature>
<dbReference type="SMART" id="SM00028">
    <property type="entry name" value="TPR"/>
    <property type="match status" value="5"/>
</dbReference>
<accession>A0ABS1HL93</accession>
<dbReference type="InterPro" id="IPR019734">
    <property type="entry name" value="TPR_rpt"/>
</dbReference>
<dbReference type="InterPro" id="IPR051685">
    <property type="entry name" value="Ycf3/AcsC/BcsC/TPR_MFPF"/>
</dbReference>
<reference evidence="4 5" key="1">
    <citation type="submission" date="2021-01" db="EMBL/GenBank/DDBJ databases">
        <title>Carboxyliciviraga sp.nov., isolated from coastal sediments.</title>
        <authorList>
            <person name="Lu D."/>
            <person name="Zhang T."/>
        </authorList>
    </citation>
    <scope>NUCLEOTIDE SEQUENCE [LARGE SCALE GENOMIC DNA]</scope>
    <source>
        <strain evidence="4 5">N1Y132</strain>
    </source>
</reference>
<dbReference type="Proteomes" id="UP000605676">
    <property type="component" value="Unassembled WGS sequence"/>
</dbReference>
<dbReference type="InterPro" id="IPR011990">
    <property type="entry name" value="TPR-like_helical_dom_sf"/>
</dbReference>
<feature type="repeat" description="TPR" evidence="3">
    <location>
        <begin position="597"/>
        <end position="630"/>
    </location>
</feature>
<evidence type="ECO:0000313" key="4">
    <source>
        <dbReference type="EMBL" id="MBK3518411.1"/>
    </source>
</evidence>
<evidence type="ECO:0000313" key="5">
    <source>
        <dbReference type="Proteomes" id="UP000605676"/>
    </source>
</evidence>
<keyword evidence="5" id="KW-1185">Reference proteome</keyword>
<evidence type="ECO:0000256" key="1">
    <source>
        <dbReference type="ARBA" id="ARBA00022737"/>
    </source>
</evidence>
<dbReference type="PANTHER" id="PTHR44943:SF8">
    <property type="entry name" value="TPR REPEAT-CONTAINING PROTEIN MJ0263"/>
    <property type="match status" value="1"/>
</dbReference>
<dbReference type="EMBL" id="JAENRR010000033">
    <property type="protein sequence ID" value="MBK3518411.1"/>
    <property type="molecule type" value="Genomic_DNA"/>
</dbReference>
<name>A0ABS1HL93_9BACT</name>
<keyword evidence="2 3" id="KW-0802">TPR repeat</keyword>
<dbReference type="PANTHER" id="PTHR44943">
    <property type="entry name" value="CELLULOSE SYNTHASE OPERON PROTEIN C"/>
    <property type="match status" value="1"/>
</dbReference>
<gene>
    <name evidence="4" type="ORF">JIV24_13790</name>
</gene>
<comment type="caution">
    <text evidence="4">The sequence shown here is derived from an EMBL/GenBank/DDBJ whole genome shotgun (WGS) entry which is preliminary data.</text>
</comment>
<evidence type="ECO:0000256" key="3">
    <source>
        <dbReference type="PROSITE-ProRule" id="PRU00339"/>
    </source>
</evidence>
<dbReference type="RefSeq" id="WP_200465639.1">
    <property type="nucleotide sequence ID" value="NZ_JAENRR010000033.1"/>
</dbReference>
<evidence type="ECO:0000256" key="2">
    <source>
        <dbReference type="ARBA" id="ARBA00022803"/>
    </source>
</evidence>
<dbReference type="PROSITE" id="PS50005">
    <property type="entry name" value="TPR"/>
    <property type="match status" value="2"/>
</dbReference>
<dbReference type="Pfam" id="PF13181">
    <property type="entry name" value="TPR_8"/>
    <property type="match status" value="2"/>
</dbReference>
<dbReference type="SUPFAM" id="SSF48452">
    <property type="entry name" value="TPR-like"/>
    <property type="match status" value="1"/>
</dbReference>
<proteinExistence type="predicted"/>
<sequence length="735" mass="85709">MMNVKEIKASHTKICQLLSQKNIKDSLDVIQLLVKESHNGDLIDQHYNLEFTYKNILKYTVEGITDPERQKIYNHLLRDVYSLSDKVVDVLLSKYSSELIYENRKKYSSEKLKSVIDEIDTIWASVELQKVVNNNAENNPELYRAIDELFNLVWSASALDVVDKELLNNLLLTSSIPVAYKATLVGAIYLSLMNSFSYDYLHLLIELCIHPEDEVNARALTALLLALNKYDARLPLYPELYTQLFMMIEEGNHQELIQGVALQLIRTRETEHISKKLSDEILPEVVKMHPKLKDKLDLDNLISDSLEEGKNPDWEDVFKDSPSLMNKMEELTQWQMEGADVFLSTFKHLKHFSFFNKVANWLLPFYPTHPDVVNALSTEDDVFNNNSLLEGLASSRFLCNSDKYSLILSIPHMPGMQKEMMGQMFSAEIEQMVEMQKDEQMLQANQQKLVASNQFIQDMYRLLKVHPQKHQFSDVFAQKMDFHNRWFFNQILDDGKSLREIGEYYFKKNYFEDALEIFHKVAGRMDNGKDVLQKIAYCYQQAEDFQKALDYYLKAELLGANSVWNKKKIALCYRNLKNPQKALEYYKDAEKLGPDNLHTQVSIGHCLLELEDFEQALKYYFKVEYLDPGNNKVGRPIAWCSFVEGKFEQAEKYYHQLIVSEKNKHDFINLGHTLWCRKMRKEALSYYQKSIQLPNHSLDDFIETFNGDTPYLKNHGIDAGDIPLMLDQIRYSLES</sequence>
<protein>
    <submittedName>
        <fullName evidence="4">Tetratricopeptide repeat protein</fullName>
    </submittedName>
</protein>
<organism evidence="4 5">
    <name type="scientific">Carboxylicivirga marina</name>
    <dbReference type="NCBI Taxonomy" id="2800988"/>
    <lineage>
        <taxon>Bacteria</taxon>
        <taxon>Pseudomonadati</taxon>
        <taxon>Bacteroidota</taxon>
        <taxon>Bacteroidia</taxon>
        <taxon>Marinilabiliales</taxon>
        <taxon>Marinilabiliaceae</taxon>
        <taxon>Carboxylicivirga</taxon>
    </lineage>
</organism>
<keyword evidence="1" id="KW-0677">Repeat</keyword>